<dbReference type="PANTHER" id="PTHR32017">
    <property type="entry name" value="SPINDLE AND KINETOCHORE-ASSOCIATED PROTEIN 2"/>
    <property type="match status" value="1"/>
</dbReference>
<dbReference type="Gene3D" id="6.10.250.1380">
    <property type="match status" value="1"/>
</dbReference>
<evidence type="ECO:0000256" key="13">
    <source>
        <dbReference type="ARBA" id="ARBA00029651"/>
    </source>
</evidence>
<reference evidence="17" key="2">
    <citation type="submission" date="2020-11" db="EMBL/GenBank/DDBJ databases">
        <authorList>
            <person name="McCartney M.A."/>
            <person name="Auch B."/>
            <person name="Kono T."/>
            <person name="Mallez S."/>
            <person name="Becker A."/>
            <person name="Gohl D.M."/>
            <person name="Silverstein K.A.T."/>
            <person name="Koren S."/>
            <person name="Bechman K.B."/>
            <person name="Herman A."/>
            <person name="Abrahante J.E."/>
            <person name="Garbe J."/>
        </authorList>
    </citation>
    <scope>NUCLEOTIDE SEQUENCE</scope>
    <source>
        <strain evidence="17">Duluth1</strain>
        <tissue evidence="17">Whole animal</tissue>
    </source>
</reference>
<dbReference type="Pfam" id="PF11362">
    <property type="entry name" value="DUF3161"/>
    <property type="match status" value="1"/>
</dbReference>
<evidence type="ECO:0000256" key="6">
    <source>
        <dbReference type="ARBA" id="ARBA00022618"/>
    </source>
</evidence>
<feature type="region of interest" description="Disordered" evidence="15">
    <location>
        <begin position="117"/>
        <end position="170"/>
    </location>
</feature>
<comment type="similarity">
    <text evidence="3">Belongs to the SKA2 family.</text>
</comment>
<keyword evidence="5" id="KW-0963">Cytoplasm</keyword>
<evidence type="ECO:0000313" key="17">
    <source>
        <dbReference type="EMBL" id="KAH3891411.1"/>
    </source>
</evidence>
<keyword evidence="9" id="KW-0995">Kinetochore</keyword>
<evidence type="ECO:0000256" key="5">
    <source>
        <dbReference type="ARBA" id="ARBA00022490"/>
    </source>
</evidence>
<dbReference type="Proteomes" id="UP000828390">
    <property type="component" value="Unassembled WGS sequence"/>
</dbReference>
<comment type="subcellular location">
    <subcellularLocation>
        <location evidence="2">Chromosome</location>
        <location evidence="2">Centromere</location>
        <location evidence="2">Kinetochore</location>
    </subcellularLocation>
    <subcellularLocation>
        <location evidence="1">Cytoplasm</location>
        <location evidence="1">Cytoskeleton</location>
        <location evidence="1">Spindle</location>
    </subcellularLocation>
</comment>
<protein>
    <recommendedName>
        <fullName evidence="13">Protein FAM33A</fullName>
    </recommendedName>
</protein>
<dbReference type="AlphaFoldDB" id="A0A9D4NB60"/>
<keyword evidence="6" id="KW-0132">Cell division</keyword>
<evidence type="ECO:0000256" key="11">
    <source>
        <dbReference type="ARBA" id="ARBA00023306"/>
    </source>
</evidence>
<evidence type="ECO:0000256" key="10">
    <source>
        <dbReference type="ARBA" id="ARBA00023212"/>
    </source>
</evidence>
<keyword evidence="12" id="KW-0137">Centromere</keyword>
<reference evidence="17" key="1">
    <citation type="journal article" date="2019" name="bioRxiv">
        <title>The Genome of the Zebra Mussel, Dreissena polymorpha: A Resource for Invasive Species Research.</title>
        <authorList>
            <person name="McCartney M.A."/>
            <person name="Auch B."/>
            <person name="Kono T."/>
            <person name="Mallez S."/>
            <person name="Zhang Y."/>
            <person name="Obille A."/>
            <person name="Becker A."/>
            <person name="Abrahante J.E."/>
            <person name="Garbe J."/>
            <person name="Badalamenti J.P."/>
            <person name="Herman A."/>
            <person name="Mangelson H."/>
            <person name="Liachko I."/>
            <person name="Sullivan S."/>
            <person name="Sone E.D."/>
            <person name="Koren S."/>
            <person name="Silverstein K.A.T."/>
            <person name="Beckman K.B."/>
            <person name="Gohl D.M."/>
        </authorList>
    </citation>
    <scope>NUCLEOTIDE SEQUENCE</scope>
    <source>
        <strain evidence="17">Duluth1</strain>
        <tissue evidence="17">Whole animal</tissue>
    </source>
</reference>
<keyword evidence="8" id="KW-0498">Mitosis</keyword>
<evidence type="ECO:0000259" key="16">
    <source>
        <dbReference type="Pfam" id="PF16740"/>
    </source>
</evidence>
<comment type="caution">
    <text evidence="17">The sequence shown here is derived from an EMBL/GenBank/DDBJ whole genome shotgun (WGS) entry which is preliminary data.</text>
</comment>
<keyword evidence="18" id="KW-1185">Reference proteome</keyword>
<dbReference type="GO" id="GO:0051301">
    <property type="term" value="P:cell division"/>
    <property type="evidence" value="ECO:0007669"/>
    <property type="project" value="UniProtKB-KW"/>
</dbReference>
<dbReference type="InterPro" id="IPR026762">
    <property type="entry name" value="Ska2"/>
</dbReference>
<feature type="compositionally biased region" description="Polar residues" evidence="15">
    <location>
        <begin position="145"/>
        <end position="168"/>
    </location>
</feature>
<sequence>MQMENAVNILEALFQKADSEVNSLSQKLKLEFENADLAVNPVEIRSKLDDTKKEYETLVKLAAEIQEAQKDAMLEFRGHLNDICQLLLTLQTKTGDLPSEKPEELCRLESFLGTTIPWGSRPTLADDPGPRATPSTSQESDKSPDTLNCSGNTELSSYSTELSPSPQCRESGEFVEVSQEEFESVSSLVRGRVKLAEVNTAYRTLWNHFKEDVKCKTLTPEAMYKLGLRVTGATGQAKLKVLRSLKLIVLTPKGDVSIV</sequence>
<dbReference type="GO" id="GO:0007059">
    <property type="term" value="P:chromosome segregation"/>
    <property type="evidence" value="ECO:0007669"/>
    <property type="project" value="InterPro"/>
</dbReference>
<keyword evidence="7" id="KW-0493">Microtubule</keyword>
<feature type="domain" description="Ska2 N-terminal" evidence="16">
    <location>
        <begin position="4"/>
        <end position="101"/>
    </location>
</feature>
<keyword evidence="14" id="KW-0175">Coiled coil</keyword>
<accession>A0A9D4NB60</accession>
<name>A0A9D4NB60_DREPO</name>
<evidence type="ECO:0000256" key="15">
    <source>
        <dbReference type="SAM" id="MobiDB-lite"/>
    </source>
</evidence>
<keyword evidence="10" id="KW-0206">Cytoskeleton</keyword>
<dbReference type="PANTHER" id="PTHR32017:SF3">
    <property type="entry name" value="SPINDLE AND KINETOCHORE-ASSOCIATED PROTEIN 2"/>
    <property type="match status" value="1"/>
</dbReference>
<evidence type="ECO:0000256" key="14">
    <source>
        <dbReference type="SAM" id="Coils"/>
    </source>
</evidence>
<keyword evidence="4" id="KW-0158">Chromosome</keyword>
<evidence type="ECO:0000256" key="2">
    <source>
        <dbReference type="ARBA" id="ARBA00004629"/>
    </source>
</evidence>
<evidence type="ECO:0000256" key="3">
    <source>
        <dbReference type="ARBA" id="ARBA00010684"/>
    </source>
</evidence>
<dbReference type="InterPro" id="IPR042091">
    <property type="entry name" value="Ska2_N"/>
</dbReference>
<evidence type="ECO:0000313" key="18">
    <source>
        <dbReference type="Proteomes" id="UP000828390"/>
    </source>
</evidence>
<dbReference type="Pfam" id="PF16740">
    <property type="entry name" value="SKA2"/>
    <property type="match status" value="1"/>
</dbReference>
<dbReference type="EMBL" id="JAIWYP010000001">
    <property type="protein sequence ID" value="KAH3891411.1"/>
    <property type="molecule type" value="Genomic_DNA"/>
</dbReference>
<dbReference type="GO" id="GO:0008017">
    <property type="term" value="F:microtubule binding"/>
    <property type="evidence" value="ECO:0007669"/>
    <property type="project" value="InterPro"/>
</dbReference>
<dbReference type="GO" id="GO:0000278">
    <property type="term" value="P:mitotic cell cycle"/>
    <property type="evidence" value="ECO:0007669"/>
    <property type="project" value="TreeGrafter"/>
</dbReference>
<evidence type="ECO:0000256" key="8">
    <source>
        <dbReference type="ARBA" id="ARBA00022776"/>
    </source>
</evidence>
<organism evidence="17 18">
    <name type="scientific">Dreissena polymorpha</name>
    <name type="common">Zebra mussel</name>
    <name type="synonym">Mytilus polymorpha</name>
    <dbReference type="NCBI Taxonomy" id="45954"/>
    <lineage>
        <taxon>Eukaryota</taxon>
        <taxon>Metazoa</taxon>
        <taxon>Spiralia</taxon>
        <taxon>Lophotrochozoa</taxon>
        <taxon>Mollusca</taxon>
        <taxon>Bivalvia</taxon>
        <taxon>Autobranchia</taxon>
        <taxon>Heteroconchia</taxon>
        <taxon>Euheterodonta</taxon>
        <taxon>Imparidentia</taxon>
        <taxon>Neoheterodontei</taxon>
        <taxon>Myida</taxon>
        <taxon>Dreissenoidea</taxon>
        <taxon>Dreissenidae</taxon>
        <taxon>Dreissena</taxon>
    </lineage>
</organism>
<feature type="coiled-coil region" evidence="14">
    <location>
        <begin position="7"/>
        <end position="68"/>
    </location>
</feature>
<gene>
    <name evidence="17" type="ORF">DPMN_015511</name>
</gene>
<evidence type="ECO:0000256" key="7">
    <source>
        <dbReference type="ARBA" id="ARBA00022701"/>
    </source>
</evidence>
<evidence type="ECO:0000256" key="1">
    <source>
        <dbReference type="ARBA" id="ARBA00004186"/>
    </source>
</evidence>
<proteinExistence type="inferred from homology"/>
<evidence type="ECO:0000256" key="12">
    <source>
        <dbReference type="ARBA" id="ARBA00023328"/>
    </source>
</evidence>
<dbReference type="GO" id="GO:0005876">
    <property type="term" value="C:spindle microtubule"/>
    <property type="evidence" value="ECO:0007669"/>
    <property type="project" value="InterPro"/>
</dbReference>
<keyword evidence="11" id="KW-0131">Cell cycle</keyword>
<evidence type="ECO:0000256" key="9">
    <source>
        <dbReference type="ARBA" id="ARBA00022838"/>
    </source>
</evidence>
<dbReference type="OrthoDB" id="193920at2759"/>
<dbReference type="GO" id="GO:0000940">
    <property type="term" value="C:outer kinetochore"/>
    <property type="evidence" value="ECO:0007669"/>
    <property type="project" value="InterPro"/>
</dbReference>
<evidence type="ECO:0000256" key="4">
    <source>
        <dbReference type="ARBA" id="ARBA00022454"/>
    </source>
</evidence>